<name>A0ABV8MX64_9NEIS</name>
<sequence>MRPDRHSGFAMPTAIFLLVVVSLLAALMLRFVATTTSVQLLDVQGARAYRAAHVGLEKARYELQINGNCPATAQTLTSPAAFSGLTIVWRCSASGTAFNEGGSSRQVYLLNASASGGTLGQPGYVERELQASVER</sequence>
<evidence type="ECO:0000313" key="2">
    <source>
        <dbReference type="Proteomes" id="UP001595791"/>
    </source>
</evidence>
<dbReference type="Proteomes" id="UP001595791">
    <property type="component" value="Unassembled WGS sequence"/>
</dbReference>
<gene>
    <name evidence="1" type="ORF">ACFOW7_20665</name>
</gene>
<keyword evidence="2" id="KW-1185">Reference proteome</keyword>
<protein>
    <recommendedName>
        <fullName evidence="3">MSHA biogenesis protein MshP</fullName>
    </recommendedName>
</protein>
<evidence type="ECO:0008006" key="3">
    <source>
        <dbReference type="Google" id="ProtNLM"/>
    </source>
</evidence>
<proteinExistence type="predicted"/>
<dbReference type="RefSeq" id="WP_378168232.1">
    <property type="nucleotide sequence ID" value="NZ_JBHSBU010000002.1"/>
</dbReference>
<reference evidence="2" key="1">
    <citation type="journal article" date="2019" name="Int. J. Syst. Evol. Microbiol.">
        <title>The Global Catalogue of Microorganisms (GCM) 10K type strain sequencing project: providing services to taxonomists for standard genome sequencing and annotation.</title>
        <authorList>
            <consortium name="The Broad Institute Genomics Platform"/>
            <consortium name="The Broad Institute Genome Sequencing Center for Infectious Disease"/>
            <person name="Wu L."/>
            <person name="Ma J."/>
        </authorList>
    </citation>
    <scope>NUCLEOTIDE SEQUENCE [LARGE SCALE GENOMIC DNA]</scope>
    <source>
        <strain evidence="2">LMG 29894</strain>
    </source>
</reference>
<dbReference type="EMBL" id="JBHSBU010000002">
    <property type="protein sequence ID" value="MFC4161753.1"/>
    <property type="molecule type" value="Genomic_DNA"/>
</dbReference>
<evidence type="ECO:0000313" key="1">
    <source>
        <dbReference type="EMBL" id="MFC4161753.1"/>
    </source>
</evidence>
<organism evidence="1 2">
    <name type="scientific">Chitinimonas lacunae</name>
    <dbReference type="NCBI Taxonomy" id="1963018"/>
    <lineage>
        <taxon>Bacteria</taxon>
        <taxon>Pseudomonadati</taxon>
        <taxon>Pseudomonadota</taxon>
        <taxon>Betaproteobacteria</taxon>
        <taxon>Neisseriales</taxon>
        <taxon>Chitinibacteraceae</taxon>
        <taxon>Chitinimonas</taxon>
    </lineage>
</organism>
<comment type="caution">
    <text evidence="1">The sequence shown here is derived from an EMBL/GenBank/DDBJ whole genome shotgun (WGS) entry which is preliminary data.</text>
</comment>
<accession>A0ABV8MX64</accession>